<reference evidence="1" key="1">
    <citation type="journal article" date="2023" name="Mol. Phylogenet. Evol.">
        <title>Genome-scale phylogeny and comparative genomics of the fungal order Sordariales.</title>
        <authorList>
            <person name="Hensen N."/>
            <person name="Bonometti L."/>
            <person name="Westerberg I."/>
            <person name="Brannstrom I.O."/>
            <person name="Guillou S."/>
            <person name="Cros-Aarteil S."/>
            <person name="Calhoun S."/>
            <person name="Haridas S."/>
            <person name="Kuo A."/>
            <person name="Mondo S."/>
            <person name="Pangilinan J."/>
            <person name="Riley R."/>
            <person name="LaButti K."/>
            <person name="Andreopoulos B."/>
            <person name="Lipzen A."/>
            <person name="Chen C."/>
            <person name="Yan M."/>
            <person name="Daum C."/>
            <person name="Ng V."/>
            <person name="Clum A."/>
            <person name="Steindorff A."/>
            <person name="Ohm R.A."/>
            <person name="Martin F."/>
            <person name="Silar P."/>
            <person name="Natvig D.O."/>
            <person name="Lalanne C."/>
            <person name="Gautier V."/>
            <person name="Ament-Velasquez S.L."/>
            <person name="Kruys A."/>
            <person name="Hutchinson M.I."/>
            <person name="Powell A.J."/>
            <person name="Barry K."/>
            <person name="Miller A.N."/>
            <person name="Grigoriev I.V."/>
            <person name="Debuchy R."/>
            <person name="Gladieux P."/>
            <person name="Hiltunen Thoren M."/>
            <person name="Johannesson H."/>
        </authorList>
    </citation>
    <scope>NUCLEOTIDE SEQUENCE</scope>
    <source>
        <strain evidence="1">CBS 123565</strain>
    </source>
</reference>
<sequence>MDGWSAQAALLAGLDARRVPLPGKSPEGACGLCFQTGHDCPGRPLLSGSMPATPGMETRRGIEPRNEVARNRRFRGPWPLGSVRQESHSSAAGFLCLANPRRKVVRWHTRQTGHYCPV</sequence>
<protein>
    <submittedName>
        <fullName evidence="1">Uncharacterized protein</fullName>
    </submittedName>
</protein>
<accession>A0AAN6ZB47</accession>
<dbReference type="Proteomes" id="UP001304895">
    <property type="component" value="Unassembled WGS sequence"/>
</dbReference>
<dbReference type="AlphaFoldDB" id="A0AAN6ZB47"/>
<keyword evidence="2" id="KW-1185">Reference proteome</keyword>
<dbReference type="EMBL" id="MU853422">
    <property type="protein sequence ID" value="KAK4131767.1"/>
    <property type="molecule type" value="Genomic_DNA"/>
</dbReference>
<organism evidence="1 2">
    <name type="scientific">Trichocladium antarcticum</name>
    <dbReference type="NCBI Taxonomy" id="1450529"/>
    <lineage>
        <taxon>Eukaryota</taxon>
        <taxon>Fungi</taxon>
        <taxon>Dikarya</taxon>
        <taxon>Ascomycota</taxon>
        <taxon>Pezizomycotina</taxon>
        <taxon>Sordariomycetes</taxon>
        <taxon>Sordariomycetidae</taxon>
        <taxon>Sordariales</taxon>
        <taxon>Chaetomiaceae</taxon>
        <taxon>Trichocladium</taxon>
    </lineage>
</organism>
<proteinExistence type="predicted"/>
<reference evidence="1" key="2">
    <citation type="submission" date="2023-05" db="EMBL/GenBank/DDBJ databases">
        <authorList>
            <consortium name="Lawrence Berkeley National Laboratory"/>
            <person name="Steindorff A."/>
            <person name="Hensen N."/>
            <person name="Bonometti L."/>
            <person name="Westerberg I."/>
            <person name="Brannstrom I.O."/>
            <person name="Guillou S."/>
            <person name="Cros-Aarteil S."/>
            <person name="Calhoun S."/>
            <person name="Haridas S."/>
            <person name="Kuo A."/>
            <person name="Mondo S."/>
            <person name="Pangilinan J."/>
            <person name="Riley R."/>
            <person name="Labutti K."/>
            <person name="Andreopoulos B."/>
            <person name="Lipzen A."/>
            <person name="Chen C."/>
            <person name="Yanf M."/>
            <person name="Daum C."/>
            <person name="Ng V."/>
            <person name="Clum A."/>
            <person name="Ohm R."/>
            <person name="Martin F."/>
            <person name="Silar P."/>
            <person name="Natvig D."/>
            <person name="Lalanne C."/>
            <person name="Gautier V."/>
            <person name="Ament-Velasquez S.L."/>
            <person name="Kruys A."/>
            <person name="Hutchinson M.I."/>
            <person name="Powell A.J."/>
            <person name="Barry K."/>
            <person name="Miller A.N."/>
            <person name="Grigoriev I.V."/>
            <person name="Debuchy R."/>
            <person name="Gladieux P."/>
            <person name="Thoren M.H."/>
            <person name="Johannesson H."/>
        </authorList>
    </citation>
    <scope>NUCLEOTIDE SEQUENCE</scope>
    <source>
        <strain evidence="1">CBS 123565</strain>
    </source>
</reference>
<comment type="caution">
    <text evidence="1">The sequence shown here is derived from an EMBL/GenBank/DDBJ whole genome shotgun (WGS) entry which is preliminary data.</text>
</comment>
<evidence type="ECO:0000313" key="2">
    <source>
        <dbReference type="Proteomes" id="UP001304895"/>
    </source>
</evidence>
<gene>
    <name evidence="1" type="ORF">BT67DRAFT_150669</name>
</gene>
<name>A0AAN6ZB47_9PEZI</name>
<evidence type="ECO:0000313" key="1">
    <source>
        <dbReference type="EMBL" id="KAK4131767.1"/>
    </source>
</evidence>